<comment type="caution">
    <text evidence="1">The sequence shown here is derived from an EMBL/GenBank/DDBJ whole genome shotgun (WGS) entry which is preliminary data.</text>
</comment>
<sequence>MDVGILFQGTGLTFFQYLVIIKIESTINHCTTTIYVLLNKSQPDDSAMGFDLLQSNNNIFELGYRFCTSLFTNYKIKLSQLYQSRTRGDSTELNTLMCAQQQLPPVLVCLTFQQQNFKQLFQEKDNILKQIAVRATKAACLNQPKNQKNQLYLSGSFCWKYSHNFNQSILKQLSHERSVGQLSQQFVENLEFIFCIELNYNRMKIKLSLYQLQSIFRRLLPAQLYRYSNQNFKVKTMAFQFVK</sequence>
<evidence type="ECO:0000313" key="1">
    <source>
        <dbReference type="EMBL" id="CAI9939165.1"/>
    </source>
</evidence>
<evidence type="ECO:0000313" key="3">
    <source>
        <dbReference type="Proteomes" id="UP001642409"/>
    </source>
</evidence>
<keyword evidence="3" id="KW-1185">Reference proteome</keyword>
<organism evidence="1">
    <name type="scientific">Hexamita inflata</name>
    <dbReference type="NCBI Taxonomy" id="28002"/>
    <lineage>
        <taxon>Eukaryota</taxon>
        <taxon>Metamonada</taxon>
        <taxon>Diplomonadida</taxon>
        <taxon>Hexamitidae</taxon>
        <taxon>Hexamitinae</taxon>
        <taxon>Hexamita</taxon>
    </lineage>
</organism>
<evidence type="ECO:0000313" key="2">
    <source>
        <dbReference type="EMBL" id="CAL6116983.1"/>
    </source>
</evidence>
<protein>
    <submittedName>
        <fullName evidence="2">Hypothetical_protein</fullName>
    </submittedName>
</protein>
<gene>
    <name evidence="1" type="ORF">HINF_LOCUS26810</name>
    <name evidence="2" type="ORF">HINF_LOCUS79271</name>
</gene>
<reference evidence="2 3" key="2">
    <citation type="submission" date="2024-07" db="EMBL/GenBank/DDBJ databases">
        <authorList>
            <person name="Akdeniz Z."/>
        </authorList>
    </citation>
    <scope>NUCLEOTIDE SEQUENCE [LARGE SCALE GENOMIC DNA]</scope>
</reference>
<dbReference type="Proteomes" id="UP001642409">
    <property type="component" value="Unassembled WGS sequence"/>
</dbReference>
<accession>A0AA86PGN7</accession>
<name>A0AA86PGN7_9EUKA</name>
<proteinExistence type="predicted"/>
<reference evidence="1" key="1">
    <citation type="submission" date="2023-06" db="EMBL/GenBank/DDBJ databases">
        <authorList>
            <person name="Kurt Z."/>
        </authorList>
    </citation>
    <scope>NUCLEOTIDE SEQUENCE</scope>
</reference>
<dbReference type="AlphaFoldDB" id="A0AA86PGN7"/>
<dbReference type="EMBL" id="CAXDID020001140">
    <property type="protein sequence ID" value="CAL6116983.1"/>
    <property type="molecule type" value="Genomic_DNA"/>
</dbReference>
<dbReference type="EMBL" id="CATOUU010000661">
    <property type="protein sequence ID" value="CAI9939165.1"/>
    <property type="molecule type" value="Genomic_DNA"/>
</dbReference>